<protein>
    <submittedName>
        <fullName evidence="2">Uncharacterized protein</fullName>
    </submittedName>
</protein>
<evidence type="ECO:0000313" key="1">
    <source>
        <dbReference type="EMBL" id="QHN74682.1"/>
    </source>
</evidence>
<organism evidence="2">
    <name type="scientific">Staphylococcus epidermidis</name>
    <dbReference type="NCBI Taxonomy" id="1282"/>
    <lineage>
        <taxon>Bacteria</taxon>
        <taxon>Bacillati</taxon>
        <taxon>Bacillota</taxon>
        <taxon>Bacilli</taxon>
        <taxon>Bacillales</taxon>
        <taxon>Staphylococcaceae</taxon>
        <taxon>Staphylococcus</taxon>
    </lineage>
</organism>
<dbReference type="AlphaFoldDB" id="A0A6C0L739"/>
<proteinExistence type="predicted"/>
<accession>A0A6C0L739</accession>
<dbReference type="EMBL" id="MK784557">
    <property type="protein sequence ID" value="QHN74682.1"/>
    <property type="molecule type" value="Genomic_DNA"/>
</dbReference>
<name>A0A6C0L739_STAEP</name>
<sequence>MLNQYVFEYFSNHPTSKFKVLRKIIIKEYKGELMLSIQKQR</sequence>
<reference evidence="2" key="1">
    <citation type="submission" date="2019-04" db="EMBL/GenBank/DDBJ databases">
        <title>The Staphylococcus epidermidis MSCRAMM SesJ is present in ACME and SCC element.</title>
        <authorList>
            <person name="Arora S."/>
            <person name="Li X."/>
            <person name="Hillhouse A."/>
            <person name="Konganti K."/>
            <person name="Threadgill D."/>
            <person name="Shelburne S."/>
            <person name="Hook M."/>
        </authorList>
    </citation>
    <scope>NUCLEOTIDE SEQUENCE</scope>
    <source>
        <strain evidence="2">MB1048</strain>
    </source>
</reference>
<evidence type="ECO:0000313" key="2">
    <source>
        <dbReference type="EMBL" id="QHU25869.1"/>
    </source>
</evidence>
<reference evidence="1" key="2">
    <citation type="journal article" date="2020" name="MBio">
        <title>Staphylococcus epidermidis MSCRAMM SesJ is Encoded in Composite Islands.</title>
        <authorList>
            <person name="Arora S."/>
            <person name="Li X."/>
            <person name="Hillhouse A."/>
            <person name="Konganti K."/>
            <person name="Little S.V."/>
            <person name="Lawhon S.D."/>
            <person name="Threadgill D."/>
            <person name="Shelburne S."/>
            <person name="Hook M."/>
        </authorList>
    </citation>
    <scope>NUCLEOTIDE SEQUENCE</scope>
    <source>
        <strain evidence="1">MB1569</strain>
    </source>
</reference>
<dbReference type="EMBL" id="MK778453">
    <property type="protein sequence ID" value="QHU25869.1"/>
    <property type="molecule type" value="Genomic_DNA"/>
</dbReference>